<dbReference type="Proteomes" id="UP001500177">
    <property type="component" value="Unassembled WGS sequence"/>
</dbReference>
<proteinExistence type="predicted"/>
<evidence type="ECO:0000256" key="1">
    <source>
        <dbReference type="SAM" id="Phobius"/>
    </source>
</evidence>
<name>A0ABP4LNG6_9MICO</name>
<feature type="transmembrane region" description="Helical" evidence="1">
    <location>
        <begin position="16"/>
        <end position="39"/>
    </location>
</feature>
<keyword evidence="1" id="KW-0812">Transmembrane</keyword>
<gene>
    <name evidence="2" type="ORF">GCM10009690_33650</name>
</gene>
<organism evidence="2 3">
    <name type="scientific">Brevibacterium permense</name>
    <dbReference type="NCBI Taxonomy" id="234834"/>
    <lineage>
        <taxon>Bacteria</taxon>
        <taxon>Bacillati</taxon>
        <taxon>Actinomycetota</taxon>
        <taxon>Actinomycetes</taxon>
        <taxon>Micrococcales</taxon>
        <taxon>Brevibacteriaceae</taxon>
        <taxon>Brevibacterium</taxon>
    </lineage>
</organism>
<feature type="transmembrane region" description="Helical" evidence="1">
    <location>
        <begin position="136"/>
        <end position="153"/>
    </location>
</feature>
<keyword evidence="3" id="KW-1185">Reference proteome</keyword>
<comment type="caution">
    <text evidence="2">The sequence shown here is derived from an EMBL/GenBank/DDBJ whole genome shotgun (WGS) entry which is preliminary data.</text>
</comment>
<dbReference type="EMBL" id="BAAALX010000041">
    <property type="protein sequence ID" value="GAA1528136.1"/>
    <property type="molecule type" value="Genomic_DNA"/>
</dbReference>
<protein>
    <submittedName>
        <fullName evidence="2">Uncharacterized protein</fullName>
    </submittedName>
</protein>
<feature type="transmembrane region" description="Helical" evidence="1">
    <location>
        <begin position="46"/>
        <end position="66"/>
    </location>
</feature>
<reference evidence="3" key="1">
    <citation type="journal article" date="2019" name="Int. J. Syst. Evol. Microbiol.">
        <title>The Global Catalogue of Microorganisms (GCM) 10K type strain sequencing project: providing services to taxonomists for standard genome sequencing and annotation.</title>
        <authorList>
            <consortium name="The Broad Institute Genomics Platform"/>
            <consortium name="The Broad Institute Genome Sequencing Center for Infectious Disease"/>
            <person name="Wu L."/>
            <person name="Ma J."/>
        </authorList>
    </citation>
    <scope>NUCLEOTIDE SEQUENCE [LARGE SCALE GENOMIC DNA]</scope>
    <source>
        <strain evidence="3">JCM 13318</strain>
    </source>
</reference>
<feature type="transmembrane region" description="Helical" evidence="1">
    <location>
        <begin position="102"/>
        <end position="124"/>
    </location>
</feature>
<sequence>MNWTDPPEVIVPLSGWAYFGYTMLGLFALIVFVAASLLLANGEGAAGWILAGGGTLLYAPAAFAYLRTVEIALDMPNMAIWAGLLAAGAATSFALHKLRGGYFEVSSLLPFAGATAATVGAAGLDKANEQLAHIPMAWATVVGLLLIGGFLVARMGGVLR</sequence>
<dbReference type="RefSeq" id="WP_173157574.1">
    <property type="nucleotide sequence ID" value="NZ_BAAALX010000041.1"/>
</dbReference>
<accession>A0ABP4LNG6</accession>
<evidence type="ECO:0000313" key="3">
    <source>
        <dbReference type="Proteomes" id="UP001500177"/>
    </source>
</evidence>
<evidence type="ECO:0000313" key="2">
    <source>
        <dbReference type="EMBL" id="GAA1528136.1"/>
    </source>
</evidence>
<feature type="transmembrane region" description="Helical" evidence="1">
    <location>
        <begin position="78"/>
        <end position="95"/>
    </location>
</feature>
<keyword evidence="1" id="KW-1133">Transmembrane helix</keyword>
<keyword evidence="1" id="KW-0472">Membrane</keyword>